<dbReference type="STRING" id="602072.A0A1R3RUA0"/>
<evidence type="ECO:0000313" key="3">
    <source>
        <dbReference type="EMBL" id="OOF98064.1"/>
    </source>
</evidence>
<dbReference type="GO" id="GO:0050660">
    <property type="term" value="F:flavin adenine dinucleotide binding"/>
    <property type="evidence" value="ECO:0007669"/>
    <property type="project" value="TreeGrafter"/>
</dbReference>
<accession>A0A1R3RUA0</accession>
<organism evidence="3 4">
    <name type="scientific">Aspergillus carbonarius (strain ITEM 5010)</name>
    <dbReference type="NCBI Taxonomy" id="602072"/>
    <lineage>
        <taxon>Eukaryota</taxon>
        <taxon>Fungi</taxon>
        <taxon>Dikarya</taxon>
        <taxon>Ascomycota</taxon>
        <taxon>Pezizomycotina</taxon>
        <taxon>Eurotiomycetes</taxon>
        <taxon>Eurotiomycetidae</taxon>
        <taxon>Eurotiales</taxon>
        <taxon>Aspergillaceae</taxon>
        <taxon>Aspergillus</taxon>
        <taxon>Aspergillus subgen. Circumdati</taxon>
    </lineage>
</organism>
<keyword evidence="1" id="KW-0560">Oxidoreductase</keyword>
<dbReference type="OrthoDB" id="74360at2759"/>
<evidence type="ECO:0000256" key="2">
    <source>
        <dbReference type="SAM" id="MobiDB-lite"/>
    </source>
</evidence>
<dbReference type="InterPro" id="IPR050982">
    <property type="entry name" value="Auxin_biosynth/cation_transpt"/>
</dbReference>
<dbReference type="Pfam" id="PF13738">
    <property type="entry name" value="Pyr_redox_3"/>
    <property type="match status" value="1"/>
</dbReference>
<dbReference type="VEuPathDB" id="FungiDB:ASPCADRAFT_505081"/>
<reference evidence="4" key="1">
    <citation type="journal article" date="2017" name="Genome Biol.">
        <title>Comparative genomics reveals high biological diversity and specific adaptations in the industrially and medically important fungal genus Aspergillus.</title>
        <authorList>
            <person name="de Vries R.P."/>
            <person name="Riley R."/>
            <person name="Wiebenga A."/>
            <person name="Aguilar-Osorio G."/>
            <person name="Amillis S."/>
            <person name="Uchima C.A."/>
            <person name="Anderluh G."/>
            <person name="Asadollahi M."/>
            <person name="Askin M."/>
            <person name="Barry K."/>
            <person name="Battaglia E."/>
            <person name="Bayram O."/>
            <person name="Benocci T."/>
            <person name="Braus-Stromeyer S.A."/>
            <person name="Caldana C."/>
            <person name="Canovas D."/>
            <person name="Cerqueira G.C."/>
            <person name="Chen F."/>
            <person name="Chen W."/>
            <person name="Choi C."/>
            <person name="Clum A."/>
            <person name="Dos Santos R.A."/>
            <person name="Damasio A.R."/>
            <person name="Diallinas G."/>
            <person name="Emri T."/>
            <person name="Fekete E."/>
            <person name="Flipphi M."/>
            <person name="Freyberg S."/>
            <person name="Gallo A."/>
            <person name="Gournas C."/>
            <person name="Habgood R."/>
            <person name="Hainaut M."/>
            <person name="Harispe M.L."/>
            <person name="Henrissat B."/>
            <person name="Hilden K.S."/>
            <person name="Hope R."/>
            <person name="Hossain A."/>
            <person name="Karabika E."/>
            <person name="Karaffa L."/>
            <person name="Karanyi Z."/>
            <person name="Krasevec N."/>
            <person name="Kuo A."/>
            <person name="Kusch H."/>
            <person name="LaButti K."/>
            <person name="Lagendijk E.L."/>
            <person name="Lapidus A."/>
            <person name="Levasseur A."/>
            <person name="Lindquist E."/>
            <person name="Lipzen A."/>
            <person name="Logrieco A.F."/>
            <person name="MacCabe A."/>
            <person name="Maekelae M.R."/>
            <person name="Malavazi I."/>
            <person name="Melin P."/>
            <person name="Meyer V."/>
            <person name="Mielnichuk N."/>
            <person name="Miskei M."/>
            <person name="Molnar A.P."/>
            <person name="Mule G."/>
            <person name="Ngan C.Y."/>
            <person name="Orejas M."/>
            <person name="Orosz E."/>
            <person name="Ouedraogo J.P."/>
            <person name="Overkamp K.M."/>
            <person name="Park H.-S."/>
            <person name="Perrone G."/>
            <person name="Piumi F."/>
            <person name="Punt P.J."/>
            <person name="Ram A.F."/>
            <person name="Ramon A."/>
            <person name="Rauscher S."/>
            <person name="Record E."/>
            <person name="Riano-Pachon D.M."/>
            <person name="Robert V."/>
            <person name="Roehrig J."/>
            <person name="Ruller R."/>
            <person name="Salamov A."/>
            <person name="Salih N.S."/>
            <person name="Samson R.A."/>
            <person name="Sandor E."/>
            <person name="Sanguinetti M."/>
            <person name="Schuetze T."/>
            <person name="Sepcic K."/>
            <person name="Shelest E."/>
            <person name="Sherlock G."/>
            <person name="Sophianopoulou V."/>
            <person name="Squina F.M."/>
            <person name="Sun H."/>
            <person name="Susca A."/>
            <person name="Todd R.B."/>
            <person name="Tsang A."/>
            <person name="Unkles S.E."/>
            <person name="van de Wiele N."/>
            <person name="van Rossen-Uffink D."/>
            <person name="Oliveira J.V."/>
            <person name="Vesth T.C."/>
            <person name="Visser J."/>
            <person name="Yu J.-H."/>
            <person name="Zhou M."/>
            <person name="Andersen M.R."/>
            <person name="Archer D.B."/>
            <person name="Baker S.E."/>
            <person name="Benoit I."/>
            <person name="Brakhage A.A."/>
            <person name="Braus G.H."/>
            <person name="Fischer R."/>
            <person name="Frisvad J.C."/>
            <person name="Goldman G.H."/>
            <person name="Houbraken J."/>
            <person name="Oakley B."/>
            <person name="Pocsi I."/>
            <person name="Scazzocchio C."/>
            <person name="Seiboth B."/>
            <person name="vanKuyk P.A."/>
            <person name="Wortman J."/>
            <person name="Dyer P.S."/>
            <person name="Grigoriev I.V."/>
        </authorList>
    </citation>
    <scope>NUCLEOTIDE SEQUENCE [LARGE SCALE GENOMIC DNA]</scope>
    <source>
        <strain evidence="4">ITEM 5010</strain>
    </source>
</reference>
<dbReference type="InterPro" id="IPR036188">
    <property type="entry name" value="FAD/NAD-bd_sf"/>
</dbReference>
<dbReference type="AlphaFoldDB" id="A0A1R3RUA0"/>
<dbReference type="Proteomes" id="UP000188318">
    <property type="component" value="Unassembled WGS sequence"/>
</dbReference>
<evidence type="ECO:0000313" key="4">
    <source>
        <dbReference type="Proteomes" id="UP000188318"/>
    </source>
</evidence>
<dbReference type="SUPFAM" id="SSF51905">
    <property type="entry name" value="FAD/NAD(P)-binding domain"/>
    <property type="match status" value="2"/>
</dbReference>
<dbReference type="Gene3D" id="3.50.50.60">
    <property type="entry name" value="FAD/NAD(P)-binding domain"/>
    <property type="match status" value="1"/>
</dbReference>
<gene>
    <name evidence="3" type="ORF">ASPCADRAFT_505081</name>
</gene>
<proteinExistence type="predicted"/>
<dbReference type="OMA" id="RDANIGH"/>
<evidence type="ECO:0008006" key="5">
    <source>
        <dbReference type="Google" id="ProtNLM"/>
    </source>
</evidence>
<name>A0A1R3RUA0_ASPC5</name>
<dbReference type="PANTHER" id="PTHR43539:SF24">
    <property type="entry name" value="FAD_NAD(P)-BINDING DOMAIN-CONTAINING PROTEIN-RELATED"/>
    <property type="match status" value="1"/>
</dbReference>
<sequence length="611" mass="67230">MSPSHKHNITLPTAKFPESPPETSALPPQTIAHDWIVKLQTELTQSHPNFSTLLHGDSWWRDMLAFSWDFHTLRGRDKIEAYIAQHQPHAQITGLCLHPDPAPAVESPQEGLTWVRAVFGFQTSCGAGLGVVYLTWQDDEGCHAWKAYAVYTALQGLKGLDDEVEDFAGSRMPGGIQANDMPGGIKVKEQEPTVMVLGAGQSGLNVSARLQRMGTPSVVVEQNGRVGDNWRHRYRSLVLHDHVDTTHLAYLPFPPDWPVYSSKDELADWLEVYAKTLSLNIWLNTTVKSAVYDDTTSRWSVTVVRHHNHLSQEQTLRPSHIVWSAGQFGAAQIPDIPNRSLFQGTIYHSSAHQDASLLTPTQKKVVIIGTGNSGHDIAQDFYENGANVTLLQRSGTYVLGQAGIPLLPENASIGSTIPLDTRDLLSESLPWPVALALCRQNTTDITSADHALLSGLEQAGFRIHYGPHDQGIMGLYIHRGGGYYIDFGCSQLIIDGKIAVRQCTDMTGFDERHLLLGDGSRLEADIVVFATGYLGPLESVRRVLGEEVAGRCHQALWGLDSEGEIRTVWRSSGHPGFWFMGGNLAQARVYSRFVALQIAAVEAGLVVPLVK</sequence>
<dbReference type="EMBL" id="KV907496">
    <property type="protein sequence ID" value="OOF98064.1"/>
    <property type="molecule type" value="Genomic_DNA"/>
</dbReference>
<dbReference type="PANTHER" id="PTHR43539">
    <property type="entry name" value="FLAVIN-BINDING MONOOXYGENASE-LIKE PROTEIN (AFU_ORTHOLOGUE AFUA_4G09220)"/>
    <property type="match status" value="1"/>
</dbReference>
<dbReference type="GO" id="GO:0004497">
    <property type="term" value="F:monooxygenase activity"/>
    <property type="evidence" value="ECO:0007669"/>
    <property type="project" value="TreeGrafter"/>
</dbReference>
<dbReference type="PRINTS" id="PR00411">
    <property type="entry name" value="PNDRDTASEI"/>
</dbReference>
<evidence type="ECO:0000256" key="1">
    <source>
        <dbReference type="ARBA" id="ARBA00023002"/>
    </source>
</evidence>
<feature type="region of interest" description="Disordered" evidence="2">
    <location>
        <begin position="1"/>
        <end position="27"/>
    </location>
</feature>
<protein>
    <recommendedName>
        <fullName evidence="5">FAD/NAD(P)-binding domain-containing protein</fullName>
    </recommendedName>
</protein>
<keyword evidence="4" id="KW-1185">Reference proteome</keyword>